<evidence type="ECO:0000313" key="1">
    <source>
        <dbReference type="EMBL" id="CAG6449389.1"/>
    </source>
</evidence>
<proteinExistence type="predicted"/>
<dbReference type="AlphaFoldDB" id="A0A8D8A4W2"/>
<protein>
    <submittedName>
        <fullName evidence="1">(northern house mosquito) hypothetical protein</fullName>
    </submittedName>
</protein>
<organism evidence="1">
    <name type="scientific">Culex pipiens</name>
    <name type="common">House mosquito</name>
    <dbReference type="NCBI Taxonomy" id="7175"/>
    <lineage>
        <taxon>Eukaryota</taxon>
        <taxon>Metazoa</taxon>
        <taxon>Ecdysozoa</taxon>
        <taxon>Arthropoda</taxon>
        <taxon>Hexapoda</taxon>
        <taxon>Insecta</taxon>
        <taxon>Pterygota</taxon>
        <taxon>Neoptera</taxon>
        <taxon>Endopterygota</taxon>
        <taxon>Diptera</taxon>
        <taxon>Nematocera</taxon>
        <taxon>Culicoidea</taxon>
        <taxon>Culicidae</taxon>
        <taxon>Culicinae</taxon>
        <taxon>Culicini</taxon>
        <taxon>Culex</taxon>
        <taxon>Culex</taxon>
    </lineage>
</organism>
<sequence length="108" mass="12923">MVPLSVLFILPSVEIFRNFIVNFGVDFSTLICFIQFKFYFQTNFYKTHIHCLLKVYEYSKKNHMALQTKRDQTKLHYIMGSHTLYSLRENPCPKHLQLPLNKSIVKYD</sequence>
<name>A0A8D8A4W2_CULPI</name>
<dbReference type="EMBL" id="HBUE01013111">
    <property type="protein sequence ID" value="CAG6449389.1"/>
    <property type="molecule type" value="Transcribed_RNA"/>
</dbReference>
<reference evidence="1" key="1">
    <citation type="submission" date="2021-05" db="EMBL/GenBank/DDBJ databases">
        <authorList>
            <person name="Alioto T."/>
            <person name="Alioto T."/>
            <person name="Gomez Garrido J."/>
        </authorList>
    </citation>
    <scope>NUCLEOTIDE SEQUENCE</scope>
</reference>
<accession>A0A8D8A4W2</accession>